<dbReference type="RefSeq" id="WP_183857493.1">
    <property type="nucleotide sequence ID" value="NZ_JACHOO010000006.1"/>
</dbReference>
<evidence type="ECO:0000256" key="1">
    <source>
        <dbReference type="SAM" id="MobiDB-lite"/>
    </source>
</evidence>
<dbReference type="EMBL" id="JACHOO010000006">
    <property type="protein sequence ID" value="MBB5754099.1"/>
    <property type="molecule type" value="Genomic_DNA"/>
</dbReference>
<dbReference type="SUPFAM" id="SSF160443">
    <property type="entry name" value="SMR domain-like"/>
    <property type="match status" value="1"/>
</dbReference>
<keyword evidence="3" id="KW-0540">Nuclease</keyword>
<evidence type="ECO:0000313" key="3">
    <source>
        <dbReference type="EMBL" id="MBB5754099.1"/>
    </source>
</evidence>
<feature type="region of interest" description="Disordered" evidence="1">
    <location>
        <begin position="1"/>
        <end position="87"/>
    </location>
</feature>
<dbReference type="InterPro" id="IPR002625">
    <property type="entry name" value="Smr_dom"/>
</dbReference>
<feature type="compositionally biased region" description="Low complexity" evidence="1">
    <location>
        <begin position="28"/>
        <end position="39"/>
    </location>
</feature>
<dbReference type="SMART" id="SM00463">
    <property type="entry name" value="SMR"/>
    <property type="match status" value="1"/>
</dbReference>
<accession>A0A7W9FNR8</accession>
<dbReference type="PANTHER" id="PTHR35562:SF2">
    <property type="entry name" value="DNA ENDONUCLEASE SMRA-RELATED"/>
    <property type="match status" value="1"/>
</dbReference>
<dbReference type="Pfam" id="PF01713">
    <property type="entry name" value="Smr"/>
    <property type="match status" value="1"/>
</dbReference>
<name>A0A7W9FNR8_9HYPH</name>
<dbReference type="GO" id="GO:0004519">
    <property type="term" value="F:endonuclease activity"/>
    <property type="evidence" value="ECO:0007669"/>
    <property type="project" value="UniProtKB-KW"/>
</dbReference>
<evidence type="ECO:0000259" key="2">
    <source>
        <dbReference type="PROSITE" id="PS50828"/>
    </source>
</evidence>
<dbReference type="PROSITE" id="PS50828">
    <property type="entry name" value="SMR"/>
    <property type="match status" value="1"/>
</dbReference>
<feature type="domain" description="Smr" evidence="2">
    <location>
        <begin position="97"/>
        <end position="187"/>
    </location>
</feature>
<sequence>MSRRRRHLSKEERTLWETVARTAVPLRPETAPAPEETAPLPLPPAEPAGPAESGLSGAAAFSLPKRPKKHVPPPLQPIDRRTHSRVSRGTVGIDSRIDLHGLTQAEAHDRLHGFLRLSQQRGDRLVLVITGKGRSESEDVFGFNERGVLRRLVPRWLAEPAMRGVVVGFDEAHRAHGGGGALYVRIRKPRKGPGEAEA</sequence>
<evidence type="ECO:0000313" key="4">
    <source>
        <dbReference type="Proteomes" id="UP000523821"/>
    </source>
</evidence>
<keyword evidence="3" id="KW-0255">Endonuclease</keyword>
<dbReference type="AlphaFoldDB" id="A0A7W9FNR8"/>
<proteinExistence type="predicted"/>
<organism evidence="3 4">
    <name type="scientific">Prosthecomicrobium pneumaticum</name>
    <dbReference type="NCBI Taxonomy" id="81895"/>
    <lineage>
        <taxon>Bacteria</taxon>
        <taxon>Pseudomonadati</taxon>
        <taxon>Pseudomonadota</taxon>
        <taxon>Alphaproteobacteria</taxon>
        <taxon>Hyphomicrobiales</taxon>
        <taxon>Kaistiaceae</taxon>
        <taxon>Prosthecomicrobium</taxon>
    </lineage>
</organism>
<dbReference type="InterPro" id="IPR036063">
    <property type="entry name" value="Smr_dom_sf"/>
</dbReference>
<gene>
    <name evidence="3" type="ORF">GGQ63_003174</name>
</gene>
<reference evidence="3 4" key="1">
    <citation type="submission" date="2020-08" db="EMBL/GenBank/DDBJ databases">
        <title>Genomic Encyclopedia of Type Strains, Phase IV (KMG-IV): sequencing the most valuable type-strain genomes for metagenomic binning, comparative biology and taxonomic classification.</title>
        <authorList>
            <person name="Goeker M."/>
        </authorList>
    </citation>
    <scope>NUCLEOTIDE SEQUENCE [LARGE SCALE GENOMIC DNA]</scope>
    <source>
        <strain evidence="3 4">DSM 16268</strain>
    </source>
</reference>
<keyword evidence="3" id="KW-0378">Hydrolase</keyword>
<dbReference type="PANTHER" id="PTHR35562">
    <property type="entry name" value="DNA ENDONUCLEASE SMRA-RELATED"/>
    <property type="match status" value="1"/>
</dbReference>
<dbReference type="Gene3D" id="3.30.1370.110">
    <property type="match status" value="1"/>
</dbReference>
<keyword evidence="4" id="KW-1185">Reference proteome</keyword>
<protein>
    <submittedName>
        <fullName evidence="3">DNA-nicking Smr family endonuclease</fullName>
    </submittedName>
</protein>
<dbReference type="Proteomes" id="UP000523821">
    <property type="component" value="Unassembled WGS sequence"/>
</dbReference>
<comment type="caution">
    <text evidence="3">The sequence shown here is derived from an EMBL/GenBank/DDBJ whole genome shotgun (WGS) entry which is preliminary data.</text>
</comment>